<keyword evidence="2" id="KW-1185">Reference proteome</keyword>
<dbReference type="EMBL" id="BMAO01037827">
    <property type="protein sequence ID" value="GFR20425.1"/>
    <property type="molecule type" value="Genomic_DNA"/>
</dbReference>
<sequence length="143" mass="16621">MLTDLHKTQRLGSALTFLERYHNEGEDFLDQIVTGDETWVAYVTPESKQRSMEWRHSSSPKRVKFKQTISARKIMCTVFWDRKGVLLVEFLPRNETINAASYCETLNKRRGKLTQTIQSQETTCSLYELLKSSENPSLVSKQE</sequence>
<dbReference type="Gene3D" id="3.30.420.10">
    <property type="entry name" value="Ribonuclease H-like superfamily/Ribonuclease H"/>
    <property type="match status" value="1"/>
</dbReference>
<dbReference type="InterPro" id="IPR052709">
    <property type="entry name" value="Transposase-MT_Hybrid"/>
</dbReference>
<proteinExistence type="predicted"/>
<dbReference type="GO" id="GO:0003676">
    <property type="term" value="F:nucleic acid binding"/>
    <property type="evidence" value="ECO:0007669"/>
    <property type="project" value="InterPro"/>
</dbReference>
<dbReference type="AlphaFoldDB" id="A0A8X6LSI9"/>
<dbReference type="InterPro" id="IPR036397">
    <property type="entry name" value="RNaseH_sf"/>
</dbReference>
<dbReference type="PANTHER" id="PTHR46060">
    <property type="entry name" value="MARINER MOS1 TRANSPOSASE-LIKE PROTEIN"/>
    <property type="match status" value="1"/>
</dbReference>
<name>A0A8X6LSI9_TRICU</name>
<accession>A0A8X6LSI9</accession>
<dbReference type="OrthoDB" id="7600185at2759"/>
<reference evidence="1" key="1">
    <citation type="submission" date="2020-07" db="EMBL/GenBank/DDBJ databases">
        <title>Multicomponent nature underlies the extraordinary mechanical properties of spider dragline silk.</title>
        <authorList>
            <person name="Kono N."/>
            <person name="Nakamura H."/>
            <person name="Mori M."/>
            <person name="Yoshida Y."/>
            <person name="Ohtoshi R."/>
            <person name="Malay A.D."/>
            <person name="Moran D.A.P."/>
            <person name="Tomita M."/>
            <person name="Numata K."/>
            <person name="Arakawa K."/>
        </authorList>
    </citation>
    <scope>NUCLEOTIDE SEQUENCE</scope>
</reference>
<evidence type="ECO:0000313" key="1">
    <source>
        <dbReference type="EMBL" id="GFR20425.1"/>
    </source>
</evidence>
<organism evidence="1 2">
    <name type="scientific">Trichonephila clavata</name>
    <name type="common">Joro spider</name>
    <name type="synonym">Nephila clavata</name>
    <dbReference type="NCBI Taxonomy" id="2740835"/>
    <lineage>
        <taxon>Eukaryota</taxon>
        <taxon>Metazoa</taxon>
        <taxon>Ecdysozoa</taxon>
        <taxon>Arthropoda</taxon>
        <taxon>Chelicerata</taxon>
        <taxon>Arachnida</taxon>
        <taxon>Araneae</taxon>
        <taxon>Araneomorphae</taxon>
        <taxon>Entelegynae</taxon>
        <taxon>Araneoidea</taxon>
        <taxon>Nephilidae</taxon>
        <taxon>Trichonephila</taxon>
    </lineage>
</organism>
<dbReference type="Proteomes" id="UP000887116">
    <property type="component" value="Unassembled WGS sequence"/>
</dbReference>
<dbReference type="InterPro" id="IPR001888">
    <property type="entry name" value="Transposase_1"/>
</dbReference>
<dbReference type="PANTHER" id="PTHR46060:SF1">
    <property type="entry name" value="MARINER MOS1 TRANSPOSASE-LIKE PROTEIN"/>
    <property type="match status" value="1"/>
</dbReference>
<gene>
    <name evidence="1" type="primary">g.42187</name>
    <name evidence="1" type="ORF">TNCT_501271</name>
</gene>
<protein>
    <submittedName>
        <fullName evidence="1">HTH_48 domain-containing protein</fullName>
    </submittedName>
</protein>
<evidence type="ECO:0000313" key="2">
    <source>
        <dbReference type="Proteomes" id="UP000887116"/>
    </source>
</evidence>
<dbReference type="Pfam" id="PF01359">
    <property type="entry name" value="Transposase_1"/>
    <property type="match status" value="1"/>
</dbReference>
<comment type="caution">
    <text evidence="1">The sequence shown here is derived from an EMBL/GenBank/DDBJ whole genome shotgun (WGS) entry which is preliminary data.</text>
</comment>